<feature type="domain" description="Fumarylacetoacetase-like C-terminal" evidence="13">
    <location>
        <begin position="141"/>
        <end position="420"/>
    </location>
</feature>
<keyword evidence="16" id="KW-1185">Reference proteome</keyword>
<evidence type="ECO:0000256" key="9">
    <source>
        <dbReference type="PIRSR" id="PIRSR605959-2"/>
    </source>
</evidence>
<accession>A0A8S1LVB8</accession>
<keyword evidence="6 11" id="KW-0828">Tyrosine catabolism</keyword>
<proteinExistence type="inferred from homology"/>
<dbReference type="OMA" id="YWTAAQQ"/>
<feature type="binding site" evidence="10">
    <location>
        <position position="215"/>
    </location>
    <ligand>
        <name>Ca(2+)</name>
        <dbReference type="ChEBI" id="CHEBI:29108"/>
    </ligand>
</feature>
<comment type="catalytic activity">
    <reaction evidence="11">
        <text>4-fumarylacetoacetate + H2O = acetoacetate + fumarate + H(+)</text>
        <dbReference type="Rhea" id="RHEA:10244"/>
        <dbReference type="ChEBI" id="CHEBI:13705"/>
        <dbReference type="ChEBI" id="CHEBI:15377"/>
        <dbReference type="ChEBI" id="CHEBI:15378"/>
        <dbReference type="ChEBI" id="CHEBI:18034"/>
        <dbReference type="ChEBI" id="CHEBI:29806"/>
        <dbReference type="EC" id="3.7.1.2"/>
    </reaction>
</comment>
<dbReference type="EC" id="3.7.1.2" evidence="2 11"/>
<evidence type="ECO:0000256" key="11">
    <source>
        <dbReference type="RuleBase" id="RU366008"/>
    </source>
</evidence>
<feature type="binding site" evidence="9">
    <location>
        <position position="367"/>
    </location>
    <ligand>
        <name>substrate</name>
    </ligand>
</feature>
<comment type="cofactor">
    <cofactor evidence="11">
        <name>Mg(2+)</name>
        <dbReference type="ChEBI" id="CHEBI:18420"/>
    </cofactor>
    <cofactor evidence="11">
        <name>Ca(2+)</name>
        <dbReference type="ChEBI" id="CHEBI:29108"/>
    </cofactor>
</comment>
<protein>
    <recommendedName>
        <fullName evidence="2 11">Fumarylacetoacetase</fullName>
        <ecNumber evidence="2 11">3.7.1.2</ecNumber>
    </recommendedName>
    <alternativeName>
        <fullName evidence="11">Fumarylacetoacetate hydrolase</fullName>
    </alternativeName>
</protein>
<dbReference type="GO" id="GO:0006572">
    <property type="term" value="P:L-tyrosine catabolic process"/>
    <property type="evidence" value="ECO:0007669"/>
    <property type="project" value="UniProtKB-UniRule"/>
</dbReference>
<dbReference type="GO" id="GO:0006559">
    <property type="term" value="P:L-phenylalanine catabolic process"/>
    <property type="evidence" value="ECO:0007669"/>
    <property type="project" value="UniProtKB-UniRule"/>
</dbReference>
<dbReference type="InterPro" id="IPR011234">
    <property type="entry name" value="Fumarylacetoacetase-like_C"/>
</dbReference>
<feature type="domain" description="Fumarylacetoacetase N-terminal" evidence="14">
    <location>
        <begin position="30"/>
        <end position="134"/>
    </location>
</feature>
<dbReference type="Proteomes" id="UP000688137">
    <property type="component" value="Unassembled WGS sequence"/>
</dbReference>
<dbReference type="GO" id="GO:1902000">
    <property type="term" value="P:homogentisate catabolic process"/>
    <property type="evidence" value="ECO:0007669"/>
    <property type="project" value="TreeGrafter"/>
</dbReference>
<evidence type="ECO:0000259" key="13">
    <source>
        <dbReference type="Pfam" id="PF01557"/>
    </source>
</evidence>
<keyword evidence="3 11" id="KW-0378">Hydrolase</keyword>
<feature type="binding site" evidence="10">
    <location>
        <position position="217"/>
    </location>
    <ligand>
        <name>Ca(2+)</name>
        <dbReference type="ChEBI" id="CHEBI:29108"/>
    </ligand>
</feature>
<sequence>MIINIFVYVLMQQAIQAFLLIPKDSDFTIKNIPFGVASKPNGNPFPATIIGDSVINLAKLEELGYFNGPLFSTLGSKVFDSGNLNKFVSLSRPYWKEVRSQIQSLFQCGSQLENNQEALAQIITPVQDIQNHLPITIGEYTDFYSSKNHAFNMGSIIRGPDNAMQPNWYYLPVGYHGRRSSIVIDGTDIRRPWGQVKAPTAEKPSFTKCKRLDYELEIGAVIGGAPNNLGEPIKVNQAEDRVFGFVILNDWSARDVQVWEYVPLGPFGAKNFASTISPWIVSIEALEPFRIQLPEQDPEPFIYLKEKNHTSFDIRLEVLIGTEKSPELEHFTTSNFKYMYWSVNQQIAHHSITGCNIQPGDLFGSGTISGTTKDGRGCLMEYTWNGKEPLVLKSGEQRLFLEDGDVLEMRGYAGEGENRVGFGRCKGKILPALDEAYFQS</sequence>
<evidence type="ECO:0000256" key="2">
    <source>
        <dbReference type="ARBA" id="ARBA00012094"/>
    </source>
</evidence>
<dbReference type="PANTHER" id="PTHR43069:SF2">
    <property type="entry name" value="FUMARYLACETOACETASE"/>
    <property type="match status" value="1"/>
</dbReference>
<dbReference type="Pfam" id="PF01557">
    <property type="entry name" value="FAA_hydrolase"/>
    <property type="match status" value="1"/>
</dbReference>
<evidence type="ECO:0000256" key="4">
    <source>
        <dbReference type="ARBA" id="ARBA00022837"/>
    </source>
</evidence>
<feature type="chain" id="PRO_5035828269" description="Fumarylacetoacetase" evidence="12">
    <location>
        <begin position="18"/>
        <end position="440"/>
    </location>
</feature>
<evidence type="ECO:0000313" key="15">
    <source>
        <dbReference type="EMBL" id="CAD8066544.1"/>
    </source>
</evidence>
<keyword evidence="12" id="KW-0732">Signal</keyword>
<evidence type="ECO:0000256" key="7">
    <source>
        <dbReference type="ARBA" id="ARBA00023232"/>
    </source>
</evidence>
<dbReference type="Pfam" id="PF09298">
    <property type="entry name" value="FAA_hydrolase_N"/>
    <property type="match status" value="1"/>
</dbReference>
<feature type="binding site" evidence="10">
    <location>
        <position position="250"/>
    </location>
    <ligand>
        <name>Ca(2+)</name>
        <dbReference type="ChEBI" id="CHEBI:29108"/>
    </ligand>
</feature>
<comment type="pathway">
    <text evidence="1 11">Amino-acid degradation; L-phenylalanine degradation; acetoacetate and fumarate from L-phenylalanine: step 6/6.</text>
</comment>
<comment type="similarity">
    <text evidence="11">Belongs to the FAH family.</text>
</comment>
<evidence type="ECO:0000256" key="10">
    <source>
        <dbReference type="PIRSR" id="PIRSR605959-3"/>
    </source>
</evidence>
<feature type="active site" description="Proton acceptor" evidence="8">
    <location>
        <position position="149"/>
    </location>
</feature>
<feature type="binding site" evidence="10">
    <location>
        <position position="250"/>
    </location>
    <ligand>
        <name>Mg(2+)</name>
        <dbReference type="ChEBI" id="CHEBI:18420"/>
    </ligand>
</feature>
<dbReference type="NCBIfam" id="TIGR01266">
    <property type="entry name" value="fum_ac_acetase"/>
    <property type="match status" value="1"/>
</dbReference>
<reference evidence="15" key="1">
    <citation type="submission" date="2021-01" db="EMBL/GenBank/DDBJ databases">
        <authorList>
            <consortium name="Genoscope - CEA"/>
            <person name="William W."/>
        </authorList>
    </citation>
    <scope>NUCLEOTIDE SEQUENCE</scope>
</reference>
<organism evidence="15 16">
    <name type="scientific">Paramecium primaurelia</name>
    <dbReference type="NCBI Taxonomy" id="5886"/>
    <lineage>
        <taxon>Eukaryota</taxon>
        <taxon>Sar</taxon>
        <taxon>Alveolata</taxon>
        <taxon>Ciliophora</taxon>
        <taxon>Intramacronucleata</taxon>
        <taxon>Oligohymenophorea</taxon>
        <taxon>Peniculida</taxon>
        <taxon>Parameciidae</taxon>
        <taxon>Paramecium</taxon>
    </lineage>
</organism>
<dbReference type="GO" id="GO:0004334">
    <property type="term" value="F:fumarylacetoacetase activity"/>
    <property type="evidence" value="ECO:0007669"/>
    <property type="project" value="UniProtKB-UniRule"/>
</dbReference>
<comment type="caution">
    <text evidence="15">The sequence shown here is derived from an EMBL/GenBank/DDBJ whole genome shotgun (WGS) entry which is preliminary data.</text>
</comment>
<feature type="binding site" evidence="9">
    <location>
        <position position="257"/>
    </location>
    <ligand>
        <name>substrate</name>
    </ligand>
</feature>
<feature type="binding site" evidence="9">
    <location>
        <position position="158"/>
    </location>
    <ligand>
        <name>substrate</name>
    </ligand>
</feature>
<feature type="signal peptide" evidence="12">
    <location>
        <begin position="1"/>
        <end position="17"/>
    </location>
</feature>
<feature type="binding site" evidence="9">
    <location>
        <position position="261"/>
    </location>
    <ligand>
        <name>substrate</name>
    </ligand>
</feature>
<evidence type="ECO:0000256" key="12">
    <source>
        <dbReference type="SAM" id="SignalP"/>
    </source>
</evidence>
<dbReference type="EMBL" id="CAJJDM010000038">
    <property type="protein sequence ID" value="CAD8066544.1"/>
    <property type="molecule type" value="Genomic_DNA"/>
</dbReference>
<dbReference type="PANTHER" id="PTHR43069">
    <property type="entry name" value="FUMARYLACETOACETASE"/>
    <property type="match status" value="1"/>
</dbReference>
<dbReference type="AlphaFoldDB" id="A0A8S1LVB8"/>
<keyword evidence="7 11" id="KW-0585">Phenylalanine catabolism</keyword>
<keyword evidence="10 11" id="KW-0479">Metal-binding</keyword>
<evidence type="ECO:0000313" key="16">
    <source>
        <dbReference type="Proteomes" id="UP000688137"/>
    </source>
</evidence>
<feature type="binding site" evidence="10">
    <location>
        <position position="142"/>
    </location>
    <ligand>
        <name>Ca(2+)</name>
        <dbReference type="ChEBI" id="CHEBI:29108"/>
    </ligand>
</feature>
<gene>
    <name evidence="15" type="ORF">PPRIM_AZ9-3.1.T0390142</name>
</gene>
<dbReference type="FunFam" id="3.90.850.10:FF:000009">
    <property type="entry name" value="Fumarylacetoacetase"/>
    <property type="match status" value="1"/>
</dbReference>
<evidence type="ECO:0000256" key="6">
    <source>
        <dbReference type="ARBA" id="ARBA00022878"/>
    </source>
</evidence>
<feature type="binding site" evidence="9">
    <location>
        <position position="144"/>
    </location>
    <ligand>
        <name>substrate</name>
    </ligand>
</feature>
<feature type="binding site" evidence="10">
    <location>
        <position position="270"/>
    </location>
    <ligand>
        <name>Mg(2+)</name>
        <dbReference type="ChEBI" id="CHEBI:18420"/>
    </ligand>
</feature>
<evidence type="ECO:0000259" key="14">
    <source>
        <dbReference type="Pfam" id="PF09298"/>
    </source>
</evidence>
<dbReference type="GO" id="GO:0046872">
    <property type="term" value="F:metal ion binding"/>
    <property type="evidence" value="ECO:0007669"/>
    <property type="project" value="UniProtKB-UniRule"/>
</dbReference>
<dbReference type="InterPro" id="IPR015377">
    <property type="entry name" value="Fumarylacetoacetase_N"/>
</dbReference>
<evidence type="ECO:0000256" key="8">
    <source>
        <dbReference type="PIRSR" id="PIRSR605959-1"/>
    </source>
</evidence>
<feature type="binding site" evidence="10">
    <location>
        <position position="274"/>
    </location>
    <ligand>
        <name>Mg(2+)</name>
        <dbReference type="ChEBI" id="CHEBI:18420"/>
    </ligand>
</feature>
<evidence type="ECO:0000256" key="5">
    <source>
        <dbReference type="ARBA" id="ARBA00022842"/>
    </source>
</evidence>
<dbReference type="InterPro" id="IPR005959">
    <property type="entry name" value="Fumarylacetoacetase"/>
</dbReference>
<keyword evidence="5 10" id="KW-0460">Magnesium</keyword>
<evidence type="ECO:0000256" key="1">
    <source>
        <dbReference type="ARBA" id="ARBA00004782"/>
    </source>
</evidence>
<keyword evidence="4 10" id="KW-0106">Calcium</keyword>
<evidence type="ECO:0000256" key="3">
    <source>
        <dbReference type="ARBA" id="ARBA00022801"/>
    </source>
</evidence>
<name>A0A8S1LVB8_PARPR</name>